<evidence type="ECO:0000256" key="6">
    <source>
        <dbReference type="ARBA" id="ARBA00022989"/>
    </source>
</evidence>
<dbReference type="GO" id="GO:0031966">
    <property type="term" value="C:mitochondrial membrane"/>
    <property type="evidence" value="ECO:0007669"/>
    <property type="project" value="UniProtKB-SubCell"/>
</dbReference>
<dbReference type="SUPFAM" id="SSF103506">
    <property type="entry name" value="Mitochondrial carrier"/>
    <property type="match status" value="1"/>
</dbReference>
<keyword evidence="3 10" id="KW-0813">Transport</keyword>
<dbReference type="Proteomes" id="UP000193498">
    <property type="component" value="Unassembled WGS sequence"/>
</dbReference>
<dbReference type="Pfam" id="PF00153">
    <property type="entry name" value="Mito_carr"/>
    <property type="match status" value="3"/>
</dbReference>
<feature type="transmembrane region" description="Helical" evidence="11">
    <location>
        <begin position="108"/>
        <end position="131"/>
    </location>
</feature>
<evidence type="ECO:0000313" key="13">
    <source>
        <dbReference type="Proteomes" id="UP000193498"/>
    </source>
</evidence>
<dbReference type="InterPro" id="IPR023395">
    <property type="entry name" value="MCP_dom_sf"/>
</dbReference>
<dbReference type="OrthoDB" id="10266426at2759"/>
<dbReference type="FunCoup" id="A0A1Y1YRY2">
    <property type="interactions" value="134"/>
</dbReference>
<dbReference type="InterPro" id="IPR002067">
    <property type="entry name" value="MCP"/>
</dbReference>
<keyword evidence="5" id="KW-0677">Repeat</keyword>
<evidence type="ECO:0000256" key="7">
    <source>
        <dbReference type="ARBA" id="ARBA00023128"/>
    </source>
</evidence>
<comment type="subcellular location">
    <subcellularLocation>
        <location evidence="1">Mitochondrion membrane</location>
        <topology evidence="1">Multi-pass membrane protein</topology>
    </subcellularLocation>
</comment>
<comment type="similarity">
    <text evidence="2 10">Belongs to the mitochondrial carrier (TC 2.A.29) family.</text>
</comment>
<evidence type="ECO:0000313" key="12">
    <source>
        <dbReference type="EMBL" id="ORY00793.1"/>
    </source>
</evidence>
<protein>
    <submittedName>
        <fullName evidence="12">Mitochondrial carrier</fullName>
    </submittedName>
</protein>
<keyword evidence="7" id="KW-0496">Mitochondrion</keyword>
<evidence type="ECO:0000256" key="9">
    <source>
        <dbReference type="PROSITE-ProRule" id="PRU00282"/>
    </source>
</evidence>
<evidence type="ECO:0000256" key="3">
    <source>
        <dbReference type="ARBA" id="ARBA00022448"/>
    </source>
</evidence>
<reference evidence="12 13" key="1">
    <citation type="submission" date="2016-07" db="EMBL/GenBank/DDBJ databases">
        <title>Pervasive Adenine N6-methylation of Active Genes in Fungi.</title>
        <authorList>
            <consortium name="DOE Joint Genome Institute"/>
            <person name="Mondo S.J."/>
            <person name="Dannebaum R.O."/>
            <person name="Kuo R.C."/>
            <person name="Labutti K."/>
            <person name="Haridas S."/>
            <person name="Kuo A."/>
            <person name="Salamov A."/>
            <person name="Ahrendt S.R."/>
            <person name="Lipzen A."/>
            <person name="Sullivan W."/>
            <person name="Andreopoulos W.B."/>
            <person name="Clum A."/>
            <person name="Lindquist E."/>
            <person name="Daum C."/>
            <person name="Ramamoorthy G.K."/>
            <person name="Gryganskyi A."/>
            <person name="Culley D."/>
            <person name="Magnuson J.K."/>
            <person name="James T.Y."/>
            <person name="O'Malley M.A."/>
            <person name="Stajich J.E."/>
            <person name="Spatafora J.W."/>
            <person name="Visel A."/>
            <person name="Grigoriev I.V."/>
        </authorList>
    </citation>
    <scope>NUCLEOTIDE SEQUENCE [LARGE SCALE GENOMIC DNA]</scope>
    <source>
        <strain evidence="12 13">CBS 931.73</strain>
    </source>
</reference>
<dbReference type="PRINTS" id="PR00926">
    <property type="entry name" value="MITOCARRIER"/>
</dbReference>
<feature type="transmembrane region" description="Helical" evidence="11">
    <location>
        <begin position="67"/>
        <end position="88"/>
    </location>
</feature>
<keyword evidence="8 9" id="KW-0472">Membrane</keyword>
<comment type="caution">
    <text evidence="12">The sequence shown here is derived from an EMBL/GenBank/DDBJ whole genome shotgun (WGS) entry which is preliminary data.</text>
</comment>
<evidence type="ECO:0000256" key="10">
    <source>
        <dbReference type="RuleBase" id="RU000488"/>
    </source>
</evidence>
<name>A0A1Y1YRY2_9FUNG</name>
<proteinExistence type="inferred from homology"/>
<evidence type="ECO:0000256" key="5">
    <source>
        <dbReference type="ARBA" id="ARBA00022737"/>
    </source>
</evidence>
<dbReference type="InterPro" id="IPR018108">
    <property type="entry name" value="MCP_transmembrane"/>
</dbReference>
<dbReference type="AlphaFoldDB" id="A0A1Y1YRY2"/>
<gene>
    <name evidence="12" type="ORF">K493DRAFT_278532</name>
</gene>
<dbReference type="InParanoid" id="A0A1Y1YRY2"/>
<feature type="repeat" description="Solcar" evidence="9">
    <location>
        <begin position="201"/>
        <end position="288"/>
    </location>
</feature>
<keyword evidence="6 11" id="KW-1133">Transmembrane helix</keyword>
<dbReference type="Gene3D" id="1.50.40.10">
    <property type="entry name" value="Mitochondrial carrier domain"/>
    <property type="match status" value="1"/>
</dbReference>
<evidence type="ECO:0000256" key="2">
    <source>
        <dbReference type="ARBA" id="ARBA00006375"/>
    </source>
</evidence>
<accession>A0A1Y1YRY2</accession>
<keyword evidence="4 9" id="KW-0812">Transmembrane</keyword>
<feature type="repeat" description="Solcar" evidence="9">
    <location>
        <begin position="105"/>
        <end position="192"/>
    </location>
</feature>
<dbReference type="STRING" id="1314790.A0A1Y1YRY2"/>
<feature type="repeat" description="Solcar" evidence="9">
    <location>
        <begin position="6"/>
        <end position="95"/>
    </location>
</feature>
<evidence type="ECO:0000256" key="8">
    <source>
        <dbReference type="ARBA" id="ARBA00023136"/>
    </source>
</evidence>
<evidence type="ECO:0000256" key="4">
    <source>
        <dbReference type="ARBA" id="ARBA00022692"/>
    </source>
</evidence>
<dbReference type="EMBL" id="MCFE01000078">
    <property type="protein sequence ID" value="ORY00793.1"/>
    <property type="molecule type" value="Genomic_DNA"/>
</dbReference>
<dbReference type="PANTHER" id="PTHR45683">
    <property type="entry name" value="MITOCHONDRIAL NICOTINAMIDE ADENINE DINUCLEOTIDE TRANSPORTER 1-RELATED-RELATED"/>
    <property type="match status" value="1"/>
</dbReference>
<keyword evidence="13" id="KW-1185">Reference proteome</keyword>
<evidence type="ECO:0000256" key="1">
    <source>
        <dbReference type="ARBA" id="ARBA00004225"/>
    </source>
</evidence>
<dbReference type="InterPro" id="IPR044712">
    <property type="entry name" value="SLC25A32-like"/>
</dbReference>
<sequence>MPFELSDNIKNMIAGASAGFITSIVTCPLDVVKTILQNQGKHEGGSVYRGTLGTLSRIWVEEGVRGLYRGLGPTIYGYLPTWSIYFSVYNNLKGVLGKRAGASADNAMVHVVSAMGAGATSSIMTSPLWVIKTRFMTQSKSTSYRYKNTLDAFTVILREEGVRGFYKGLTPSLLGVFHVAVQFPLYERLKRILNSSDNQSFGTNAILVASSSSKMVASVITYPHEVIRTRLQNQTMRPFKYGSIAQTIQMIYKEEGWTAFYKGMPTNLIRTVPASALTIFTYEMVLMSLNSAT</sequence>
<dbReference type="FunFam" id="1.50.40.10:FF:000075">
    <property type="entry name" value="Nicotinamide adenine dinucleotide transporter 2, mitochondrial"/>
    <property type="match status" value="1"/>
</dbReference>
<evidence type="ECO:0000256" key="11">
    <source>
        <dbReference type="SAM" id="Phobius"/>
    </source>
</evidence>
<dbReference type="GO" id="GO:0015215">
    <property type="term" value="F:nucleotide transmembrane transporter activity"/>
    <property type="evidence" value="ECO:0007669"/>
    <property type="project" value="UniProtKB-ARBA"/>
</dbReference>
<dbReference type="PROSITE" id="PS50920">
    <property type="entry name" value="SOLCAR"/>
    <property type="match status" value="3"/>
</dbReference>
<organism evidence="12 13">
    <name type="scientific">Basidiobolus meristosporus CBS 931.73</name>
    <dbReference type="NCBI Taxonomy" id="1314790"/>
    <lineage>
        <taxon>Eukaryota</taxon>
        <taxon>Fungi</taxon>
        <taxon>Fungi incertae sedis</taxon>
        <taxon>Zoopagomycota</taxon>
        <taxon>Entomophthoromycotina</taxon>
        <taxon>Basidiobolomycetes</taxon>
        <taxon>Basidiobolales</taxon>
        <taxon>Basidiobolaceae</taxon>
        <taxon>Basidiobolus</taxon>
    </lineage>
</organism>